<evidence type="ECO:0000256" key="1">
    <source>
        <dbReference type="SAM" id="Phobius"/>
    </source>
</evidence>
<evidence type="ECO:0000313" key="3">
    <source>
        <dbReference type="Proteomes" id="UP001211065"/>
    </source>
</evidence>
<name>A0AAD5U786_9FUNG</name>
<dbReference type="AlphaFoldDB" id="A0AAD5U786"/>
<dbReference type="PANTHER" id="PTHR28062">
    <property type="entry name" value="K+-H+ EXCHANGE-LIKE PROTEIN"/>
    <property type="match status" value="1"/>
</dbReference>
<dbReference type="GO" id="GO:0006813">
    <property type="term" value="P:potassium ion transport"/>
    <property type="evidence" value="ECO:0007669"/>
    <property type="project" value="TreeGrafter"/>
</dbReference>
<dbReference type="EMBL" id="JADGJW010000065">
    <property type="protein sequence ID" value="KAJ3225292.1"/>
    <property type="molecule type" value="Genomic_DNA"/>
</dbReference>
<keyword evidence="1" id="KW-0812">Transmembrane</keyword>
<dbReference type="PANTHER" id="PTHR28062:SF1">
    <property type="entry name" value="TRANSMEMBRANE PROTEIN"/>
    <property type="match status" value="1"/>
</dbReference>
<keyword evidence="1" id="KW-0472">Membrane</keyword>
<proteinExistence type="predicted"/>
<sequence length="248" mass="29062">MRFIFLPLYKNHLFKHAAIRTPSLLTDGNSTSYTNKVINWGIHKYHALEKAKEGTISHKLSVYGNKVLEKISQDEWFLKSIPKQENLKASIKKVEFLYPSKLDNVELLNHLKSFAVEKMVMHQKYLYLSILVLPVSISFSILPGPNLPLAYNAFRLYSHYYALHGAKSLKYLAENKDVKIEFLKNEKLDAFFNKIEKNIEYEVISPSQVEELLQLHNTEEFGGENFYRDLERTHHQFLKAYESEYINK</sequence>
<keyword evidence="1" id="KW-1133">Transmembrane helix</keyword>
<comment type="caution">
    <text evidence="2">The sequence shown here is derived from an EMBL/GenBank/DDBJ whole genome shotgun (WGS) entry which is preliminary data.</text>
</comment>
<dbReference type="Proteomes" id="UP001211065">
    <property type="component" value="Unassembled WGS sequence"/>
</dbReference>
<feature type="transmembrane region" description="Helical" evidence="1">
    <location>
        <begin position="125"/>
        <end position="142"/>
    </location>
</feature>
<reference evidence="2" key="1">
    <citation type="submission" date="2020-05" db="EMBL/GenBank/DDBJ databases">
        <title>Phylogenomic resolution of chytrid fungi.</title>
        <authorList>
            <person name="Stajich J.E."/>
            <person name="Amses K."/>
            <person name="Simmons R."/>
            <person name="Seto K."/>
            <person name="Myers J."/>
            <person name="Bonds A."/>
            <person name="Quandt C.A."/>
            <person name="Barry K."/>
            <person name="Liu P."/>
            <person name="Grigoriev I."/>
            <person name="Longcore J.E."/>
            <person name="James T.Y."/>
        </authorList>
    </citation>
    <scope>NUCLEOTIDE SEQUENCE</scope>
    <source>
        <strain evidence="2">JEL0476</strain>
    </source>
</reference>
<gene>
    <name evidence="2" type="ORF">HK099_007027</name>
</gene>
<organism evidence="2 3">
    <name type="scientific">Clydaea vesicula</name>
    <dbReference type="NCBI Taxonomy" id="447962"/>
    <lineage>
        <taxon>Eukaryota</taxon>
        <taxon>Fungi</taxon>
        <taxon>Fungi incertae sedis</taxon>
        <taxon>Chytridiomycota</taxon>
        <taxon>Chytridiomycota incertae sedis</taxon>
        <taxon>Chytridiomycetes</taxon>
        <taxon>Lobulomycetales</taxon>
        <taxon>Lobulomycetaceae</taxon>
        <taxon>Clydaea</taxon>
    </lineage>
</organism>
<dbReference type="InterPro" id="IPR018786">
    <property type="entry name" value="Mit_KHE1"/>
</dbReference>
<evidence type="ECO:0000313" key="2">
    <source>
        <dbReference type="EMBL" id="KAJ3225292.1"/>
    </source>
</evidence>
<dbReference type="Pfam" id="PF10173">
    <property type="entry name" value="Mit_KHE1"/>
    <property type="match status" value="1"/>
</dbReference>
<dbReference type="GO" id="GO:1902600">
    <property type="term" value="P:proton transmembrane transport"/>
    <property type="evidence" value="ECO:0007669"/>
    <property type="project" value="TreeGrafter"/>
</dbReference>
<protein>
    <submittedName>
        <fullName evidence="2">Uncharacterized protein</fullName>
    </submittedName>
</protein>
<keyword evidence="3" id="KW-1185">Reference proteome</keyword>
<dbReference type="GO" id="GO:0005743">
    <property type="term" value="C:mitochondrial inner membrane"/>
    <property type="evidence" value="ECO:0007669"/>
    <property type="project" value="TreeGrafter"/>
</dbReference>
<accession>A0AAD5U786</accession>